<dbReference type="AlphaFoldDB" id="A0A2M9ZEP8"/>
<sequence length="119" mass="13387">MQRLEIGAEPSSKGGPGLFADKRYYVRFRKDNRVKLFEAGEWAEGILLDISMMGASVLSEKEWNAGGRLTLMSPMFTCEIQGDIIRKTKTDEGFRYAVVFHDLCDAAVLEILNKIAYCS</sequence>
<comment type="caution">
    <text evidence="2">The sequence shown here is derived from an EMBL/GenBank/DDBJ whole genome shotgun (WGS) entry which is preliminary data.</text>
</comment>
<dbReference type="EMBL" id="NPDT01000001">
    <property type="protein sequence ID" value="PJZ66844.1"/>
    <property type="molecule type" value="Genomic_DNA"/>
</dbReference>
<organism evidence="2 3">
    <name type="scientific">Leptospira wolffii</name>
    <dbReference type="NCBI Taxonomy" id="409998"/>
    <lineage>
        <taxon>Bacteria</taxon>
        <taxon>Pseudomonadati</taxon>
        <taxon>Spirochaetota</taxon>
        <taxon>Spirochaetia</taxon>
        <taxon>Leptospirales</taxon>
        <taxon>Leptospiraceae</taxon>
        <taxon>Leptospira</taxon>
    </lineage>
</organism>
<evidence type="ECO:0000259" key="1">
    <source>
        <dbReference type="Pfam" id="PF07238"/>
    </source>
</evidence>
<evidence type="ECO:0000313" key="3">
    <source>
        <dbReference type="Proteomes" id="UP000231912"/>
    </source>
</evidence>
<name>A0A2M9ZEP8_9LEPT</name>
<dbReference type="Gene3D" id="2.40.10.220">
    <property type="entry name" value="predicted glycosyltransferase like domains"/>
    <property type="match status" value="1"/>
</dbReference>
<feature type="domain" description="PilZ" evidence="1">
    <location>
        <begin position="22"/>
        <end position="107"/>
    </location>
</feature>
<protein>
    <submittedName>
        <fullName evidence="2">Pilus assembly protein PilZ</fullName>
    </submittedName>
</protein>
<proteinExistence type="predicted"/>
<dbReference type="Proteomes" id="UP000231912">
    <property type="component" value="Unassembled WGS sequence"/>
</dbReference>
<dbReference type="Pfam" id="PF07238">
    <property type="entry name" value="PilZ"/>
    <property type="match status" value="1"/>
</dbReference>
<dbReference type="GO" id="GO:0035438">
    <property type="term" value="F:cyclic-di-GMP binding"/>
    <property type="evidence" value="ECO:0007669"/>
    <property type="project" value="InterPro"/>
</dbReference>
<reference evidence="2 3" key="1">
    <citation type="submission" date="2017-07" db="EMBL/GenBank/DDBJ databases">
        <title>Leptospira spp. isolated from tropical soils.</title>
        <authorList>
            <person name="Thibeaux R."/>
            <person name="Iraola G."/>
            <person name="Ferres I."/>
            <person name="Bierque E."/>
            <person name="Girault D."/>
            <person name="Soupe-Gilbert M.-E."/>
            <person name="Picardeau M."/>
            <person name="Goarant C."/>
        </authorList>
    </citation>
    <scope>NUCLEOTIDE SEQUENCE [LARGE SCALE GENOMIC DNA]</scope>
    <source>
        <strain evidence="2 3">FH2-C-A2</strain>
    </source>
</reference>
<dbReference type="RefSeq" id="WP_100757434.1">
    <property type="nucleotide sequence ID" value="NZ_NPDT01000001.1"/>
</dbReference>
<dbReference type="InterPro" id="IPR009875">
    <property type="entry name" value="PilZ_domain"/>
</dbReference>
<gene>
    <name evidence="2" type="ORF">CH371_01730</name>
</gene>
<accession>A0A2M9ZEP8</accession>
<evidence type="ECO:0000313" key="2">
    <source>
        <dbReference type="EMBL" id="PJZ66844.1"/>
    </source>
</evidence>
<dbReference type="SUPFAM" id="SSF141371">
    <property type="entry name" value="PilZ domain-like"/>
    <property type="match status" value="1"/>
</dbReference>